<organism evidence="2 3">
    <name type="scientific">Costertonia aggregata</name>
    <dbReference type="NCBI Taxonomy" id="343403"/>
    <lineage>
        <taxon>Bacteria</taxon>
        <taxon>Pseudomonadati</taxon>
        <taxon>Bacteroidota</taxon>
        <taxon>Flavobacteriia</taxon>
        <taxon>Flavobacteriales</taxon>
        <taxon>Flavobacteriaceae</taxon>
        <taxon>Costertonia</taxon>
    </lineage>
</organism>
<evidence type="ECO:0000256" key="1">
    <source>
        <dbReference type="SAM" id="SignalP"/>
    </source>
</evidence>
<reference evidence="2 3" key="1">
    <citation type="journal article" date="2006" name="Int. J. Syst. Evol. Microbiol.">
        <title>Costertonia aggregata gen. nov., sp. nov., a mesophilic marine bacterium of the family Flavobacteriaceae, isolated from a mature biofilm.</title>
        <authorList>
            <person name="Kwon K.K."/>
            <person name="Lee Y.K."/>
            <person name="Lee H.K."/>
        </authorList>
    </citation>
    <scope>NUCLEOTIDE SEQUENCE [LARGE SCALE GENOMIC DNA]</scope>
    <source>
        <strain evidence="2 3">KCCM 42265</strain>
    </source>
</reference>
<dbReference type="AlphaFoldDB" id="A0A7H9ATB0"/>
<protein>
    <recommendedName>
        <fullName evidence="4">Outer membrane beta-barrel protein</fullName>
    </recommendedName>
</protein>
<evidence type="ECO:0000313" key="3">
    <source>
        <dbReference type="Proteomes" id="UP000509302"/>
    </source>
</evidence>
<proteinExistence type="predicted"/>
<feature type="signal peptide" evidence="1">
    <location>
        <begin position="1"/>
        <end position="19"/>
    </location>
</feature>
<keyword evidence="1" id="KW-0732">Signal</keyword>
<dbReference type="Proteomes" id="UP000509302">
    <property type="component" value="Chromosome"/>
</dbReference>
<accession>A0A7H9ATB0</accession>
<keyword evidence="3" id="KW-1185">Reference proteome</keyword>
<name>A0A7H9ATB0_9FLAO</name>
<dbReference type="KEGG" id="cagg:HYG79_14115"/>
<dbReference type="EMBL" id="CP058595">
    <property type="protein sequence ID" value="QLG46435.1"/>
    <property type="molecule type" value="Genomic_DNA"/>
</dbReference>
<feature type="chain" id="PRO_5028895856" description="Outer membrane beta-barrel protein" evidence="1">
    <location>
        <begin position="20"/>
        <end position="173"/>
    </location>
</feature>
<evidence type="ECO:0008006" key="4">
    <source>
        <dbReference type="Google" id="ProtNLM"/>
    </source>
</evidence>
<evidence type="ECO:0000313" key="2">
    <source>
        <dbReference type="EMBL" id="QLG46435.1"/>
    </source>
</evidence>
<dbReference type="RefSeq" id="WP_179242714.1">
    <property type="nucleotide sequence ID" value="NZ_CP058595.1"/>
</dbReference>
<sequence>MKKVILVAALALFGYGVNAQDGGGQTDQGSWLIEANTNFGAAAGGNTAFQFITVDGNTLWNIGFEGGYFVAENLAIKAGLGYGDGDGVEGTFGYKIGGKYYINGQIPVALDLNGSSSDGTNAMFVGLQAGYAIFLGDNVSIEPGLRYDYGLNEGAGDGDFNPLSLNVGFALHF</sequence>
<gene>
    <name evidence="2" type="ORF">HYG79_14115</name>
</gene>